<geneLocation type="plasmid" evidence="1 2">
    <name>pG9842_209</name>
</geneLocation>
<dbReference type="KEGG" id="bcg:BCG9842_0055"/>
<organism evidence="1 2">
    <name type="scientific">Bacillus cereus (strain G9842)</name>
    <dbReference type="NCBI Taxonomy" id="405531"/>
    <lineage>
        <taxon>Bacteria</taxon>
        <taxon>Bacillati</taxon>
        <taxon>Bacillota</taxon>
        <taxon>Bacilli</taxon>
        <taxon>Bacillales</taxon>
        <taxon>Bacillaceae</taxon>
        <taxon>Bacillus</taxon>
        <taxon>Bacillus cereus group</taxon>
    </lineage>
</organism>
<proteinExistence type="predicted"/>
<accession>B7IZ78</accession>
<evidence type="ECO:0000313" key="1">
    <source>
        <dbReference type="EMBL" id="ACK98573.1"/>
    </source>
</evidence>
<dbReference type="Proteomes" id="UP000006744">
    <property type="component" value="Plasmid pG9842_209"/>
</dbReference>
<keyword evidence="1" id="KW-0614">Plasmid</keyword>
<dbReference type="HOGENOM" id="CLU_160005_1_0_9"/>
<reference evidence="1 2" key="1">
    <citation type="submission" date="2008-10" db="EMBL/GenBank/DDBJ databases">
        <title>Genome sequence of Bacillus cereus G9842.</title>
        <authorList>
            <person name="Dodson R.J."/>
            <person name="Durkin A.S."/>
            <person name="Rosovitz M.J."/>
            <person name="Rasko D.A."/>
            <person name="Hoffmaster A."/>
            <person name="Ravel J."/>
            <person name="Sutton G."/>
        </authorList>
    </citation>
    <scope>NUCLEOTIDE SEQUENCE [LARGE SCALE GENOMIC DNA]</scope>
    <source>
        <strain evidence="1 2">G9842</strain>
        <plasmid evidence="1 2">pG9842_209</plasmid>
    </source>
</reference>
<gene>
    <name evidence="1" type="ordered locus">BCG9842_0055</name>
</gene>
<dbReference type="RefSeq" id="WP_000435652.1">
    <property type="nucleotide sequence ID" value="NC_011775.1"/>
</dbReference>
<protein>
    <submittedName>
        <fullName evidence="1">Uncharacterized protein</fullName>
    </submittedName>
</protein>
<name>B7IZ78_BACC2</name>
<evidence type="ECO:0000313" key="2">
    <source>
        <dbReference type="Proteomes" id="UP000006744"/>
    </source>
</evidence>
<sequence>MEQKIIIEMLIKKIREYANGRRNDVARGAETPRLAALLLQKYGIGMIDAVSTIYESPRVADDIFKVLDLETAKIDPNWIEHNKERWKAKPADITNKS</sequence>
<dbReference type="AlphaFoldDB" id="B7IZ78"/>
<dbReference type="EMBL" id="CP001187">
    <property type="protein sequence ID" value="ACK98573.1"/>
    <property type="molecule type" value="Genomic_DNA"/>
</dbReference>